<keyword evidence="4" id="KW-0456">Lyase</keyword>
<keyword evidence="7" id="KW-1185">Reference proteome</keyword>
<dbReference type="Pfam" id="PF01370">
    <property type="entry name" value="Epimerase"/>
    <property type="match status" value="1"/>
</dbReference>
<keyword evidence="2" id="KW-0210">Decarboxylase</keyword>
<dbReference type="AlphaFoldDB" id="A0A484M1Y7"/>
<evidence type="ECO:0000313" key="6">
    <source>
        <dbReference type="EMBL" id="VFQ82607.1"/>
    </source>
</evidence>
<dbReference type="InterPro" id="IPR036291">
    <property type="entry name" value="NAD(P)-bd_dom_sf"/>
</dbReference>
<dbReference type="Proteomes" id="UP000595140">
    <property type="component" value="Unassembled WGS sequence"/>
</dbReference>
<dbReference type="PANTHER" id="PTHR43078:SF7">
    <property type="entry name" value="UDP-GLUCURONATE DECARBOXYLASE"/>
    <property type="match status" value="1"/>
</dbReference>
<dbReference type="InterPro" id="IPR044516">
    <property type="entry name" value="UXS-like"/>
</dbReference>
<keyword evidence="3" id="KW-0520">NAD</keyword>
<comment type="cofactor">
    <cofactor evidence="1">
        <name>NAD(+)</name>
        <dbReference type="ChEBI" id="CHEBI:57540"/>
    </cofactor>
</comment>
<dbReference type="SUPFAM" id="SSF51735">
    <property type="entry name" value="NAD(P)-binding Rossmann-fold domains"/>
    <property type="match status" value="1"/>
</dbReference>
<accession>A0A484M1Y7</accession>
<evidence type="ECO:0000313" key="7">
    <source>
        <dbReference type="Proteomes" id="UP000595140"/>
    </source>
</evidence>
<evidence type="ECO:0000256" key="2">
    <source>
        <dbReference type="ARBA" id="ARBA00022793"/>
    </source>
</evidence>
<evidence type="ECO:0000256" key="1">
    <source>
        <dbReference type="ARBA" id="ARBA00001911"/>
    </source>
</evidence>
<dbReference type="OrthoDB" id="331544at2759"/>
<dbReference type="EMBL" id="OOIL02002359">
    <property type="protein sequence ID" value="VFQ82607.1"/>
    <property type="molecule type" value="Genomic_DNA"/>
</dbReference>
<evidence type="ECO:0000256" key="4">
    <source>
        <dbReference type="ARBA" id="ARBA00023239"/>
    </source>
</evidence>
<evidence type="ECO:0000256" key="3">
    <source>
        <dbReference type="ARBA" id="ARBA00023027"/>
    </source>
</evidence>
<gene>
    <name evidence="6" type="ORF">CCAM_LOCUS24383</name>
</gene>
<protein>
    <recommendedName>
        <fullName evidence="5">NAD-dependent epimerase/dehydratase domain-containing protein</fullName>
    </recommendedName>
</protein>
<organism evidence="6 7">
    <name type="scientific">Cuscuta campestris</name>
    <dbReference type="NCBI Taxonomy" id="132261"/>
    <lineage>
        <taxon>Eukaryota</taxon>
        <taxon>Viridiplantae</taxon>
        <taxon>Streptophyta</taxon>
        <taxon>Embryophyta</taxon>
        <taxon>Tracheophyta</taxon>
        <taxon>Spermatophyta</taxon>
        <taxon>Magnoliopsida</taxon>
        <taxon>eudicotyledons</taxon>
        <taxon>Gunneridae</taxon>
        <taxon>Pentapetalae</taxon>
        <taxon>asterids</taxon>
        <taxon>lamiids</taxon>
        <taxon>Solanales</taxon>
        <taxon>Convolvulaceae</taxon>
        <taxon>Cuscuteae</taxon>
        <taxon>Cuscuta</taxon>
        <taxon>Cuscuta subgen. Grammica</taxon>
        <taxon>Cuscuta sect. Cleistogrammica</taxon>
    </lineage>
</organism>
<reference evidence="6 7" key="1">
    <citation type="submission" date="2018-04" db="EMBL/GenBank/DDBJ databases">
        <authorList>
            <person name="Vogel A."/>
        </authorList>
    </citation>
    <scope>NUCLEOTIDE SEQUENCE [LARGE SCALE GENOMIC DNA]</scope>
</reference>
<dbReference type="GO" id="GO:0070403">
    <property type="term" value="F:NAD+ binding"/>
    <property type="evidence" value="ECO:0007669"/>
    <property type="project" value="InterPro"/>
</dbReference>
<dbReference type="GO" id="GO:0042732">
    <property type="term" value="P:D-xylose metabolic process"/>
    <property type="evidence" value="ECO:0007669"/>
    <property type="project" value="InterPro"/>
</dbReference>
<dbReference type="Gene3D" id="3.40.50.720">
    <property type="entry name" value="NAD(P)-binding Rossmann-like Domain"/>
    <property type="match status" value="1"/>
</dbReference>
<dbReference type="GO" id="GO:0005737">
    <property type="term" value="C:cytoplasm"/>
    <property type="evidence" value="ECO:0007669"/>
    <property type="project" value="TreeGrafter"/>
</dbReference>
<dbReference type="InterPro" id="IPR001509">
    <property type="entry name" value="Epimerase_deHydtase"/>
</dbReference>
<dbReference type="PANTHER" id="PTHR43078">
    <property type="entry name" value="UDP-GLUCURONIC ACID DECARBOXYLASE-RELATED"/>
    <property type="match status" value="1"/>
</dbReference>
<evidence type="ECO:0000259" key="5">
    <source>
        <dbReference type="Pfam" id="PF01370"/>
    </source>
</evidence>
<name>A0A484M1Y7_9ASTE</name>
<proteinExistence type="predicted"/>
<feature type="domain" description="NAD-dependent epimerase/dehydratase" evidence="5">
    <location>
        <begin position="3"/>
        <end position="71"/>
    </location>
</feature>
<dbReference type="GO" id="GO:0048040">
    <property type="term" value="F:UDP-glucuronate decarboxylase activity"/>
    <property type="evidence" value="ECO:0007669"/>
    <property type="project" value="TreeGrafter"/>
</dbReference>
<sequence>MRILVIGGAGFIGSHLVDKLMQNEKNEVIVVDNYFTGSKDNLKQWIGHPRFELIRHDVTERLLVEVDQIYHQLQRFMEILLCTLRTRVIGGTLIQLE</sequence>